<evidence type="ECO:0000256" key="7">
    <source>
        <dbReference type="RuleBase" id="RU362032"/>
    </source>
</evidence>
<reference evidence="9 10" key="1">
    <citation type="submission" date="2015-09" db="EMBL/GenBank/DDBJ databases">
        <title>Identification and resolution of microdiversity through metagenomic sequencing of parallel consortia.</title>
        <authorList>
            <person name="Nelson W.C."/>
            <person name="Romine M.F."/>
            <person name="Lindemann S.R."/>
        </authorList>
    </citation>
    <scope>NUCLEOTIDE SEQUENCE [LARGE SCALE GENOMIC DNA]</scope>
    <source>
        <strain evidence="9">HL-55</strain>
    </source>
</reference>
<accession>A0A0N8KK18</accession>
<dbReference type="SUPFAM" id="SSF55331">
    <property type="entry name" value="Tautomerase/MIF"/>
    <property type="match status" value="1"/>
</dbReference>
<feature type="active site" description="Proton acceptor; via imino nitrogen" evidence="6">
    <location>
        <position position="2"/>
    </location>
</feature>
<dbReference type="NCBIfam" id="NF002571">
    <property type="entry name" value="PRK02220.1"/>
    <property type="match status" value="1"/>
</dbReference>
<organism evidence="9 10">
    <name type="scientific">Marinobacter excellens HL-55</name>
    <dbReference type="NCBI Taxonomy" id="1305731"/>
    <lineage>
        <taxon>Bacteria</taxon>
        <taxon>Pseudomonadati</taxon>
        <taxon>Pseudomonadota</taxon>
        <taxon>Gammaproteobacteria</taxon>
        <taxon>Pseudomonadales</taxon>
        <taxon>Marinobacteraceae</taxon>
        <taxon>Marinobacter</taxon>
    </lineage>
</organism>
<evidence type="ECO:0000313" key="9">
    <source>
        <dbReference type="EMBL" id="KPQ26898.1"/>
    </source>
</evidence>
<dbReference type="InterPro" id="IPR004370">
    <property type="entry name" value="4-OT-like_dom"/>
</dbReference>
<feature type="domain" description="4-oxalocrotonate tautomerase-like" evidence="8">
    <location>
        <begin position="2"/>
        <end position="60"/>
    </location>
</feature>
<evidence type="ECO:0000256" key="6">
    <source>
        <dbReference type="PIRSR" id="PIRSR618191-1"/>
    </source>
</evidence>
<comment type="catalytic activity">
    <reaction evidence="1">
        <text>(2Z,4E)-2-hydroxyhexa-2,4-dienedioate = (3E)-2-oxohex-3-enedioate</text>
        <dbReference type="Rhea" id="RHEA:33431"/>
        <dbReference type="ChEBI" id="CHEBI:28080"/>
        <dbReference type="ChEBI" id="CHEBI:64908"/>
        <dbReference type="EC" id="5.3.2.6"/>
    </reaction>
</comment>
<evidence type="ECO:0000256" key="5">
    <source>
        <dbReference type="ARBA" id="ARBA00023235"/>
    </source>
</evidence>
<name>A0A0N8KK18_9GAMM</name>
<evidence type="ECO:0000256" key="4">
    <source>
        <dbReference type="ARBA" id="ARBA00011643"/>
    </source>
</evidence>
<dbReference type="GO" id="GO:0016853">
    <property type="term" value="F:isomerase activity"/>
    <property type="evidence" value="ECO:0007669"/>
    <property type="project" value="UniProtKB-UniRule"/>
</dbReference>
<gene>
    <name evidence="9" type="primary">praC</name>
    <name evidence="9" type="ORF">HLUCCX14_16850</name>
</gene>
<evidence type="ECO:0000313" key="10">
    <source>
        <dbReference type="Proteomes" id="UP000050416"/>
    </source>
</evidence>
<comment type="similarity">
    <text evidence="3 7">Belongs to the 4-oxalocrotonate tautomerase family.</text>
</comment>
<comment type="function">
    <text evidence="2">Catalyzes the ketonization of 2-hydroxymuconate stereoselectively to yield 2-oxo-3-hexenedioate.</text>
</comment>
<proteinExistence type="inferred from homology"/>
<dbReference type="PANTHER" id="PTHR35530">
    <property type="entry name" value="TAUTOMERASE-RELATED"/>
    <property type="match status" value="1"/>
</dbReference>
<dbReference type="Gene3D" id="3.30.429.10">
    <property type="entry name" value="Macrophage Migration Inhibitory Factor"/>
    <property type="match status" value="1"/>
</dbReference>
<dbReference type="AlphaFoldDB" id="A0A0N8KK18"/>
<dbReference type="NCBIfam" id="TIGR00013">
    <property type="entry name" value="taut"/>
    <property type="match status" value="1"/>
</dbReference>
<evidence type="ECO:0000256" key="2">
    <source>
        <dbReference type="ARBA" id="ARBA00003024"/>
    </source>
</evidence>
<dbReference type="InterPro" id="IPR018191">
    <property type="entry name" value="4-OT"/>
</dbReference>
<dbReference type="EC" id="5.3.2.-" evidence="7"/>
<dbReference type="EMBL" id="LJZQ01000040">
    <property type="protein sequence ID" value="KPQ26898.1"/>
    <property type="molecule type" value="Genomic_DNA"/>
</dbReference>
<dbReference type="CDD" id="cd00491">
    <property type="entry name" value="4Oxalocrotonate_Tautomerase"/>
    <property type="match status" value="1"/>
</dbReference>
<comment type="subunit">
    <text evidence="4">Homohexamer.</text>
</comment>
<dbReference type="Pfam" id="PF01361">
    <property type="entry name" value="Tautomerase"/>
    <property type="match status" value="1"/>
</dbReference>
<dbReference type="NCBIfam" id="NF002524">
    <property type="entry name" value="PRK01964.1"/>
    <property type="match status" value="1"/>
</dbReference>
<dbReference type="InterPro" id="IPR014347">
    <property type="entry name" value="Tautomerase/MIF_sf"/>
</dbReference>
<keyword evidence="5 7" id="KW-0413">Isomerase</keyword>
<evidence type="ECO:0000256" key="3">
    <source>
        <dbReference type="ARBA" id="ARBA00006723"/>
    </source>
</evidence>
<comment type="caution">
    <text evidence="9">The sequence shown here is derived from an EMBL/GenBank/DDBJ whole genome shotgun (WGS) entry which is preliminary data.</text>
</comment>
<dbReference type="PANTHER" id="PTHR35530:SF1">
    <property type="entry name" value="2-HYDROXYMUCONATE TAUTOMERASE"/>
    <property type="match status" value="1"/>
</dbReference>
<sequence>MPIAQINIVEGRTDEQKERLIHEVTEAIVRTLDAPIESVRVILNEMPKQHFGIGGQSVKKLGR</sequence>
<dbReference type="Proteomes" id="UP000050416">
    <property type="component" value="Unassembled WGS sequence"/>
</dbReference>
<protein>
    <recommendedName>
        <fullName evidence="7">Tautomerase</fullName>
        <ecNumber evidence="7">5.3.2.-</ecNumber>
    </recommendedName>
</protein>
<evidence type="ECO:0000259" key="8">
    <source>
        <dbReference type="Pfam" id="PF01361"/>
    </source>
</evidence>
<dbReference type="STRING" id="1305731.GCA_000934705_02671"/>
<dbReference type="OrthoDB" id="9799841at2"/>
<evidence type="ECO:0000256" key="1">
    <source>
        <dbReference type="ARBA" id="ARBA00001379"/>
    </source>
</evidence>
<dbReference type="PATRIC" id="fig|1305731.5.peg.2333"/>